<name>A0A923N7B3_9BACT</name>
<keyword evidence="3" id="KW-1185">Reference proteome</keyword>
<comment type="caution">
    <text evidence="2">The sequence shown here is derived from an EMBL/GenBank/DDBJ whole genome shotgun (WGS) entry which is preliminary data.</text>
</comment>
<proteinExistence type="predicted"/>
<organism evidence="2 3">
    <name type="scientific">Pontibacter cellulosilyticus</name>
    <dbReference type="NCBI Taxonomy" id="1720253"/>
    <lineage>
        <taxon>Bacteria</taxon>
        <taxon>Pseudomonadati</taxon>
        <taxon>Bacteroidota</taxon>
        <taxon>Cytophagia</taxon>
        <taxon>Cytophagales</taxon>
        <taxon>Hymenobacteraceae</taxon>
        <taxon>Pontibacter</taxon>
    </lineage>
</organism>
<keyword evidence="1" id="KW-0812">Transmembrane</keyword>
<reference evidence="2" key="1">
    <citation type="submission" date="2020-08" db="EMBL/GenBank/DDBJ databases">
        <title>Pontibacter sp. SD6 16S ribosomal RNA gene Genome sequencing and assembly.</title>
        <authorList>
            <person name="Kang M."/>
        </authorList>
    </citation>
    <scope>NUCLEOTIDE SEQUENCE</scope>
    <source>
        <strain evidence="2">SD6</strain>
    </source>
</reference>
<accession>A0A923N7B3</accession>
<dbReference type="Proteomes" id="UP000603640">
    <property type="component" value="Unassembled WGS sequence"/>
</dbReference>
<gene>
    <name evidence="2" type="ORF">H8S84_09610</name>
</gene>
<feature type="transmembrane region" description="Helical" evidence="1">
    <location>
        <begin position="12"/>
        <end position="29"/>
    </location>
</feature>
<evidence type="ECO:0000313" key="3">
    <source>
        <dbReference type="Proteomes" id="UP000603640"/>
    </source>
</evidence>
<evidence type="ECO:0000256" key="1">
    <source>
        <dbReference type="SAM" id="Phobius"/>
    </source>
</evidence>
<protein>
    <submittedName>
        <fullName evidence="2">Uncharacterized protein</fullName>
    </submittedName>
</protein>
<keyword evidence="1" id="KW-1133">Transmembrane helix</keyword>
<evidence type="ECO:0000313" key="2">
    <source>
        <dbReference type="EMBL" id="MBC5993087.1"/>
    </source>
</evidence>
<dbReference type="RefSeq" id="WP_187067097.1">
    <property type="nucleotide sequence ID" value="NZ_JACRVF010000002.1"/>
</dbReference>
<dbReference type="AlphaFoldDB" id="A0A923N7B3"/>
<sequence length="164" mass="18769">MKNSYLNRLSQSLPFAAILLIAVICSSYIQKQQDKNSYTGKEFKSLRWLEGTWKGTADGEAPFFEKYEFVNDTLMQITYYSDSSLKKGSTDGGVYFSGGKIYHNYKSALWELKQLDGKSAAFVPLRRASNSFTWKYTSPNEWTATLFAANDSKGKTYRLQRIKK</sequence>
<dbReference type="EMBL" id="JACRVF010000002">
    <property type="protein sequence ID" value="MBC5993087.1"/>
    <property type="molecule type" value="Genomic_DNA"/>
</dbReference>
<keyword evidence="1" id="KW-0472">Membrane</keyword>